<dbReference type="Proteomes" id="UP000240009">
    <property type="component" value="Unassembled WGS sequence"/>
</dbReference>
<dbReference type="OrthoDB" id="243598at2"/>
<sequence>MSVKLKEPLIQPVWPPKGYAKKVMVTESDDWWILAAMHGFSDPWDIIVFNFGTRNPDEVNWCLYHVLGCRKKSKDGKNYDFGKPCTGTQYIYIPPAGWTPPTTADEDAWERCRATINSSSVKSLNLSLFAYRLSISGPDFSKIGYLLNTKRITARLDPTHPHAAEYVPEDDEIILKSLPSDQLDRSFIVHEAVHASFDYRYSQGVRTYQLDEECFAYVVQMLYLQKFYGTSWPVALNGNYDAKDTWIAAWDVANAVRGPGNVPVALTDNLMKVYKKSKAGKGVATLDRPGHNGIR</sequence>
<evidence type="ECO:0000313" key="1">
    <source>
        <dbReference type="EMBL" id="PQO25373.1"/>
    </source>
</evidence>
<organism evidence="1 2">
    <name type="scientific">Blastopirellula marina</name>
    <dbReference type="NCBI Taxonomy" id="124"/>
    <lineage>
        <taxon>Bacteria</taxon>
        <taxon>Pseudomonadati</taxon>
        <taxon>Planctomycetota</taxon>
        <taxon>Planctomycetia</taxon>
        <taxon>Pirellulales</taxon>
        <taxon>Pirellulaceae</taxon>
        <taxon>Blastopirellula</taxon>
    </lineage>
</organism>
<gene>
    <name evidence="1" type="ORF">C5Y96_23825</name>
</gene>
<proteinExistence type="predicted"/>
<name>A0A2S8EZP0_9BACT</name>
<evidence type="ECO:0000313" key="2">
    <source>
        <dbReference type="Proteomes" id="UP000240009"/>
    </source>
</evidence>
<dbReference type="EMBL" id="PUIA01000081">
    <property type="protein sequence ID" value="PQO25373.1"/>
    <property type="molecule type" value="Genomic_DNA"/>
</dbReference>
<protein>
    <submittedName>
        <fullName evidence="1">Uncharacterized protein</fullName>
    </submittedName>
</protein>
<comment type="caution">
    <text evidence="1">The sequence shown here is derived from an EMBL/GenBank/DDBJ whole genome shotgun (WGS) entry which is preliminary data.</text>
</comment>
<dbReference type="RefSeq" id="WP_105358675.1">
    <property type="nucleotide sequence ID" value="NZ_PUIA01000081.1"/>
</dbReference>
<dbReference type="AlphaFoldDB" id="A0A2S8EZP0"/>
<accession>A0A2S8EZP0</accession>
<reference evidence="1 2" key="1">
    <citation type="submission" date="2018-02" db="EMBL/GenBank/DDBJ databases">
        <title>Comparative genomes isolates from brazilian mangrove.</title>
        <authorList>
            <person name="Araujo J.E."/>
            <person name="Taketani R.G."/>
            <person name="Silva M.C.P."/>
            <person name="Loureco M.V."/>
            <person name="Andreote F.D."/>
        </authorList>
    </citation>
    <scope>NUCLEOTIDE SEQUENCE [LARGE SCALE GENOMIC DNA]</scope>
    <source>
        <strain evidence="1 2">HEX-2 MGV</strain>
    </source>
</reference>